<feature type="domain" description="Isochorismatase-like" evidence="2">
    <location>
        <begin position="11"/>
        <end position="94"/>
    </location>
</feature>
<dbReference type="InterPro" id="IPR036380">
    <property type="entry name" value="Isochorismatase-like_sf"/>
</dbReference>
<evidence type="ECO:0000313" key="3">
    <source>
        <dbReference type="EMBL" id="HIT97241.1"/>
    </source>
</evidence>
<sequence>MELKKVFFWNVDTQRDFMEETGALYVPGAREIRPALARLTAFAREKGIPVVSSADYHYQESAELSDAPDFKTTYPPHCMAETPGAELIPETCPQKPLLISWEKLYRDFDTARRREFLVTKDAFDVFEGNPNMDDFVEALYDETGRDTAVVYGVSGNVCVKYAVDGLRERDFRVVVISDAIASLPGLPDPLVSPEWTEDEKLTILTLDEFLASVE</sequence>
<evidence type="ECO:0000313" key="4">
    <source>
        <dbReference type="Proteomes" id="UP000824161"/>
    </source>
</evidence>
<dbReference type="InterPro" id="IPR000868">
    <property type="entry name" value="Isochorismatase-like_dom"/>
</dbReference>
<dbReference type="AlphaFoldDB" id="A0A9D1H852"/>
<dbReference type="Gene3D" id="3.40.50.850">
    <property type="entry name" value="Isochorismatase-like"/>
    <property type="match status" value="1"/>
</dbReference>
<accession>A0A9D1H852</accession>
<organism evidence="3 4">
    <name type="scientific">Candidatus Merdimorpha stercoravium</name>
    <dbReference type="NCBI Taxonomy" id="2840863"/>
    <lineage>
        <taxon>Bacteria</taxon>
        <taxon>Pseudomonadati</taxon>
        <taxon>Bacteroidota</taxon>
        <taxon>Flavobacteriia</taxon>
        <taxon>Flavobacteriales</taxon>
        <taxon>Candidatus Merdimorpha</taxon>
    </lineage>
</organism>
<dbReference type="PANTHER" id="PTHR43540:SF6">
    <property type="entry name" value="ISOCHORISMATASE-LIKE DOMAIN-CONTAINING PROTEIN"/>
    <property type="match status" value="1"/>
</dbReference>
<dbReference type="PANTHER" id="PTHR43540">
    <property type="entry name" value="PEROXYUREIDOACRYLATE/UREIDOACRYLATE AMIDOHYDROLASE-RELATED"/>
    <property type="match status" value="1"/>
</dbReference>
<name>A0A9D1H852_9FLAO</name>
<gene>
    <name evidence="3" type="ORF">IAC44_00210</name>
</gene>
<dbReference type="CDD" id="cd00431">
    <property type="entry name" value="cysteine_hydrolases"/>
    <property type="match status" value="1"/>
</dbReference>
<evidence type="ECO:0000259" key="2">
    <source>
        <dbReference type="Pfam" id="PF00857"/>
    </source>
</evidence>
<dbReference type="EMBL" id="DVLY01000004">
    <property type="protein sequence ID" value="HIT97241.1"/>
    <property type="molecule type" value="Genomic_DNA"/>
</dbReference>
<evidence type="ECO:0000256" key="1">
    <source>
        <dbReference type="ARBA" id="ARBA00022801"/>
    </source>
</evidence>
<protein>
    <submittedName>
        <fullName evidence="3">Cysteine hydrolase</fullName>
    </submittedName>
</protein>
<reference evidence="3" key="2">
    <citation type="journal article" date="2021" name="PeerJ">
        <title>Extensive microbial diversity within the chicken gut microbiome revealed by metagenomics and culture.</title>
        <authorList>
            <person name="Gilroy R."/>
            <person name="Ravi A."/>
            <person name="Getino M."/>
            <person name="Pursley I."/>
            <person name="Horton D.L."/>
            <person name="Alikhan N.F."/>
            <person name="Baker D."/>
            <person name="Gharbi K."/>
            <person name="Hall N."/>
            <person name="Watson M."/>
            <person name="Adriaenssens E.M."/>
            <person name="Foster-Nyarko E."/>
            <person name="Jarju S."/>
            <person name="Secka A."/>
            <person name="Antonio M."/>
            <person name="Oren A."/>
            <person name="Chaudhuri R.R."/>
            <person name="La Ragione R."/>
            <person name="Hildebrand F."/>
            <person name="Pallen M.J."/>
        </authorList>
    </citation>
    <scope>NUCLEOTIDE SEQUENCE</scope>
    <source>
        <strain evidence="3">1383</strain>
    </source>
</reference>
<keyword evidence="1 3" id="KW-0378">Hydrolase</keyword>
<dbReference type="Pfam" id="PF00857">
    <property type="entry name" value="Isochorismatase"/>
    <property type="match status" value="2"/>
</dbReference>
<proteinExistence type="predicted"/>
<dbReference type="SUPFAM" id="SSF52499">
    <property type="entry name" value="Isochorismatase-like hydrolases"/>
    <property type="match status" value="1"/>
</dbReference>
<dbReference type="GO" id="GO:0016787">
    <property type="term" value="F:hydrolase activity"/>
    <property type="evidence" value="ECO:0007669"/>
    <property type="project" value="UniProtKB-KW"/>
</dbReference>
<dbReference type="InterPro" id="IPR050272">
    <property type="entry name" value="Isochorismatase-like_hydrls"/>
</dbReference>
<reference evidence="3" key="1">
    <citation type="submission" date="2020-10" db="EMBL/GenBank/DDBJ databases">
        <authorList>
            <person name="Gilroy R."/>
        </authorList>
    </citation>
    <scope>NUCLEOTIDE SEQUENCE</scope>
    <source>
        <strain evidence="3">1383</strain>
    </source>
</reference>
<feature type="domain" description="Isochorismatase-like" evidence="2">
    <location>
        <begin position="104"/>
        <end position="184"/>
    </location>
</feature>
<comment type="caution">
    <text evidence="3">The sequence shown here is derived from an EMBL/GenBank/DDBJ whole genome shotgun (WGS) entry which is preliminary data.</text>
</comment>
<dbReference type="Proteomes" id="UP000824161">
    <property type="component" value="Unassembled WGS sequence"/>
</dbReference>